<protein>
    <submittedName>
        <fullName evidence="1">Uncharacterized protein</fullName>
    </submittedName>
</protein>
<accession>A0ACC4DGW3</accession>
<keyword evidence="2" id="KW-1185">Reference proteome</keyword>
<comment type="caution">
    <text evidence="1">The sequence shown here is derived from an EMBL/GenBank/DDBJ whole genome shotgun (WGS) entry which is preliminary data.</text>
</comment>
<dbReference type="EMBL" id="JBGNUJ010000010">
    <property type="protein sequence ID" value="KAL3955278.1"/>
    <property type="molecule type" value="Genomic_DNA"/>
</dbReference>
<organism evidence="1 2">
    <name type="scientific">Purpureocillium lilacinum</name>
    <name type="common">Paecilomyces lilacinus</name>
    <dbReference type="NCBI Taxonomy" id="33203"/>
    <lineage>
        <taxon>Eukaryota</taxon>
        <taxon>Fungi</taxon>
        <taxon>Dikarya</taxon>
        <taxon>Ascomycota</taxon>
        <taxon>Pezizomycotina</taxon>
        <taxon>Sordariomycetes</taxon>
        <taxon>Hypocreomycetidae</taxon>
        <taxon>Hypocreales</taxon>
        <taxon>Ophiocordycipitaceae</taxon>
        <taxon>Purpureocillium</taxon>
    </lineage>
</organism>
<reference evidence="1" key="1">
    <citation type="submission" date="2024-12" db="EMBL/GenBank/DDBJ databases">
        <title>Comparative genomics and development of molecular markers within Purpureocillium lilacinum and among Purpureocillium species.</title>
        <authorList>
            <person name="Yeh Z.-Y."/>
            <person name="Ni N.-T."/>
            <person name="Lo P.-H."/>
            <person name="Mushyakhwo K."/>
            <person name="Lin C.-F."/>
            <person name="Nai Y.-S."/>
        </authorList>
    </citation>
    <scope>NUCLEOTIDE SEQUENCE</scope>
    <source>
        <strain evidence="1">NCHU-NPUST-175</strain>
    </source>
</reference>
<evidence type="ECO:0000313" key="1">
    <source>
        <dbReference type="EMBL" id="KAL3955278.1"/>
    </source>
</evidence>
<proteinExistence type="predicted"/>
<evidence type="ECO:0000313" key="2">
    <source>
        <dbReference type="Proteomes" id="UP001638806"/>
    </source>
</evidence>
<dbReference type="Proteomes" id="UP001638806">
    <property type="component" value="Unassembled WGS sequence"/>
</dbReference>
<name>A0ACC4DGW3_PURLI</name>
<sequence>MVQGVPCVDDAICLVAQALPLKADASLPQTAFADPMACQMPDSATQGRHIFDPGPHLAVKDGRWTLASAYQLGGVPWWVADGWGWAELTALEPQAPVARAICQNLVAPSYDCPSGRNLARQDQNHPRLSPTTTSIKAIVEPSRAAIMYCWERHLDLVAAQTAPLPLRLPCQIRQFPQGPSLKLAARHDERSFARYTTLSTEAVLISSSRQCRVFQIKARRLSPRVASGREEGTEVGACHTTGSGCQVPRLQAVDIGGIVYEKPDGVEPPLTEAGHLRQCIDCLDNSGPERDVRLSVSGVATTGNASYHRMKLPVRVGRPADRVAEVVARSRVGGGWGASMRTLAPLDRRQLAAMYRHEHDVGAQNKLPAKRVRPGEERGGKGTGLIPPEEARPCPTRVSEGG</sequence>
<gene>
    <name evidence="1" type="ORF">ACCO45_010841</name>
</gene>